<feature type="compositionally biased region" description="Low complexity" evidence="1">
    <location>
        <begin position="253"/>
        <end position="263"/>
    </location>
</feature>
<organism evidence="2 3">
    <name type="scientific">Olea europaea subsp. europaea</name>
    <dbReference type="NCBI Taxonomy" id="158383"/>
    <lineage>
        <taxon>Eukaryota</taxon>
        <taxon>Viridiplantae</taxon>
        <taxon>Streptophyta</taxon>
        <taxon>Embryophyta</taxon>
        <taxon>Tracheophyta</taxon>
        <taxon>Spermatophyta</taxon>
        <taxon>Magnoliopsida</taxon>
        <taxon>eudicotyledons</taxon>
        <taxon>Gunneridae</taxon>
        <taxon>Pentapetalae</taxon>
        <taxon>asterids</taxon>
        <taxon>lamiids</taxon>
        <taxon>Lamiales</taxon>
        <taxon>Oleaceae</taxon>
        <taxon>Oleeae</taxon>
        <taxon>Olea</taxon>
    </lineage>
</organism>
<sequence>MATFPGFTNPSSPPDGNPGHVPPLGNVGASYMAMLSLPGLTVGLPMWLFSTSLVPTVSAVDLSPSTPTSMSTSSTSPGEMAKKKKKKPKNKKSPKGEVKSPVTAPSTPSSSTEVKTPSAPPRKADHLLHDCPGIPRILDAWSCDLARPSSSPNDATLSVGKGKGKGKVQFPCRLCEGTHPLHLCPLMDKASSVLESLTVPSPQLHVGYQRLSPAADHLPTDKEIDSNSSLAQAPLPEPGCTQPVPDQPLVGKSVDSSSPSVDHSVSEERNSHVLLVSSDSPEPKDDSLVPTALEDPPSVSLEQGGNHMVPPPSSSVISFDWSRLTTPPLPSHVPFWVTAYACNVALPGTLLDEGASVSLMPAPTWQALGSPPLVPVTPNLTAFDGGTSQPLGILPKFPITLGCKTIYIDMSVTQGSLDFSLFLGRD</sequence>
<reference evidence="2 3" key="1">
    <citation type="submission" date="2019-12" db="EMBL/GenBank/DDBJ databases">
        <authorList>
            <person name="Alioto T."/>
            <person name="Alioto T."/>
            <person name="Gomez Garrido J."/>
        </authorList>
    </citation>
    <scope>NUCLEOTIDE SEQUENCE [LARGE SCALE GENOMIC DNA]</scope>
</reference>
<feature type="region of interest" description="Disordered" evidence="1">
    <location>
        <begin position="61"/>
        <end position="128"/>
    </location>
</feature>
<feature type="region of interest" description="Disordered" evidence="1">
    <location>
        <begin position="217"/>
        <end position="310"/>
    </location>
</feature>
<dbReference type="AlphaFoldDB" id="A0A8S0UJ89"/>
<feature type="compositionally biased region" description="Basic residues" evidence="1">
    <location>
        <begin position="82"/>
        <end position="93"/>
    </location>
</feature>
<dbReference type="EMBL" id="CACTIH010007968">
    <property type="protein sequence ID" value="CAA3018919.1"/>
    <property type="molecule type" value="Genomic_DNA"/>
</dbReference>
<feature type="compositionally biased region" description="Low complexity" evidence="1">
    <location>
        <begin position="63"/>
        <end position="77"/>
    </location>
</feature>
<dbReference type="InterPro" id="IPR021109">
    <property type="entry name" value="Peptidase_aspartic_dom_sf"/>
</dbReference>
<name>A0A8S0UJ89_OLEEU</name>
<protein>
    <submittedName>
        <fullName evidence="2">Uncharacterized protein</fullName>
    </submittedName>
</protein>
<feature type="region of interest" description="Disordered" evidence="1">
    <location>
        <begin position="1"/>
        <end position="21"/>
    </location>
</feature>
<accession>A0A8S0UJ89</accession>
<dbReference type="CDD" id="cd00303">
    <property type="entry name" value="retropepsin_like"/>
    <property type="match status" value="1"/>
</dbReference>
<dbReference type="OrthoDB" id="2011470at2759"/>
<dbReference type="Proteomes" id="UP000594638">
    <property type="component" value="Unassembled WGS sequence"/>
</dbReference>
<gene>
    <name evidence="2" type="ORF">OLEA9_A119440</name>
</gene>
<keyword evidence="3" id="KW-1185">Reference proteome</keyword>
<evidence type="ECO:0000313" key="2">
    <source>
        <dbReference type="EMBL" id="CAA3018919.1"/>
    </source>
</evidence>
<feature type="compositionally biased region" description="Low complexity" evidence="1">
    <location>
        <begin position="100"/>
        <end position="112"/>
    </location>
</feature>
<evidence type="ECO:0000256" key="1">
    <source>
        <dbReference type="SAM" id="MobiDB-lite"/>
    </source>
</evidence>
<comment type="caution">
    <text evidence="2">The sequence shown here is derived from an EMBL/GenBank/DDBJ whole genome shotgun (WGS) entry which is preliminary data.</text>
</comment>
<proteinExistence type="predicted"/>
<dbReference type="Gene3D" id="2.40.70.10">
    <property type="entry name" value="Acid Proteases"/>
    <property type="match status" value="1"/>
</dbReference>
<feature type="compositionally biased region" description="Polar residues" evidence="1">
    <location>
        <begin position="1"/>
        <end position="10"/>
    </location>
</feature>
<dbReference type="Gramene" id="OE9A119440T1">
    <property type="protein sequence ID" value="OE9A119440C1"/>
    <property type="gene ID" value="OE9A119440"/>
</dbReference>
<evidence type="ECO:0000313" key="3">
    <source>
        <dbReference type="Proteomes" id="UP000594638"/>
    </source>
</evidence>